<sequence length="88" mass="9719">GDAPAAQGLRRYRPGRGAHPPARQPAPAPQDLTRHPPGGVRLCRHRCRSAPGSRRGRDVVGRSLPRIRPCGRHGGRRRARWQASRARV</sequence>
<proteinExistence type="predicted"/>
<evidence type="ECO:0000256" key="1">
    <source>
        <dbReference type="SAM" id="MobiDB-lite"/>
    </source>
</evidence>
<feature type="compositionally biased region" description="Basic residues" evidence="1">
    <location>
        <begin position="69"/>
        <end position="88"/>
    </location>
</feature>
<gene>
    <name evidence="2" type="ORF">AVDCRST_MAG19-3583</name>
</gene>
<evidence type="ECO:0000313" key="2">
    <source>
        <dbReference type="EMBL" id="CAA9577925.1"/>
    </source>
</evidence>
<dbReference type="EMBL" id="CADCWL010000201">
    <property type="protein sequence ID" value="CAA9577925.1"/>
    <property type="molecule type" value="Genomic_DNA"/>
</dbReference>
<name>A0A6J4VGN7_9BACT</name>
<feature type="non-terminal residue" evidence="2">
    <location>
        <position position="88"/>
    </location>
</feature>
<feature type="region of interest" description="Disordered" evidence="1">
    <location>
        <begin position="1"/>
        <end position="88"/>
    </location>
</feature>
<feature type="non-terminal residue" evidence="2">
    <location>
        <position position="1"/>
    </location>
</feature>
<organism evidence="2">
    <name type="scientific">uncultured Thermomicrobiales bacterium</name>
    <dbReference type="NCBI Taxonomy" id="1645740"/>
    <lineage>
        <taxon>Bacteria</taxon>
        <taxon>Pseudomonadati</taxon>
        <taxon>Thermomicrobiota</taxon>
        <taxon>Thermomicrobia</taxon>
        <taxon>Thermomicrobiales</taxon>
        <taxon>environmental samples</taxon>
    </lineage>
</organism>
<protein>
    <submittedName>
        <fullName evidence="2">Uncharacterized protein</fullName>
    </submittedName>
</protein>
<reference evidence="2" key="1">
    <citation type="submission" date="2020-02" db="EMBL/GenBank/DDBJ databases">
        <authorList>
            <person name="Meier V. D."/>
        </authorList>
    </citation>
    <scope>NUCLEOTIDE SEQUENCE</scope>
    <source>
        <strain evidence="2">AVDCRST_MAG19</strain>
    </source>
</reference>
<dbReference type="AlphaFoldDB" id="A0A6J4VGN7"/>
<accession>A0A6J4VGN7</accession>